<dbReference type="EMBL" id="MU032345">
    <property type="protein sequence ID" value="KAF3769196.1"/>
    <property type="molecule type" value="Genomic_DNA"/>
</dbReference>
<keyword evidence="11" id="KW-0106">Calcium</keyword>
<evidence type="ECO:0000256" key="5">
    <source>
        <dbReference type="ARBA" id="ARBA00014651"/>
    </source>
</evidence>
<dbReference type="InterPro" id="IPR016071">
    <property type="entry name" value="Staphylococal_nuclease_OB-fold"/>
</dbReference>
<keyword evidence="18" id="KW-1185">Reference proteome</keyword>
<feature type="transmembrane region" description="Helical" evidence="15">
    <location>
        <begin position="23"/>
        <end position="41"/>
    </location>
</feature>
<evidence type="ECO:0000256" key="11">
    <source>
        <dbReference type="ARBA" id="ARBA00022837"/>
    </source>
</evidence>
<dbReference type="GO" id="GO:0016787">
    <property type="term" value="F:hydrolase activity"/>
    <property type="evidence" value="ECO:0007669"/>
    <property type="project" value="UniProtKB-KW"/>
</dbReference>
<evidence type="ECO:0000256" key="14">
    <source>
        <dbReference type="ARBA" id="ARBA00023136"/>
    </source>
</evidence>
<comment type="similarity">
    <text evidence="3">Belongs to the LCL3 family.</text>
</comment>
<organism evidence="17 18">
    <name type="scientific">Cryphonectria parasitica (strain ATCC 38755 / EP155)</name>
    <dbReference type="NCBI Taxonomy" id="660469"/>
    <lineage>
        <taxon>Eukaryota</taxon>
        <taxon>Fungi</taxon>
        <taxon>Dikarya</taxon>
        <taxon>Ascomycota</taxon>
        <taxon>Pezizomycotina</taxon>
        <taxon>Sordariomycetes</taxon>
        <taxon>Sordariomycetidae</taxon>
        <taxon>Diaporthales</taxon>
        <taxon>Cryphonectriaceae</taxon>
        <taxon>Cryphonectria-Endothia species complex</taxon>
        <taxon>Cryphonectria</taxon>
    </lineage>
</organism>
<protein>
    <recommendedName>
        <fullName evidence="4">Probable endonuclease LCL3</fullName>
    </recommendedName>
    <alternativeName>
        <fullName evidence="5">Probable endonuclease lcl3</fullName>
    </alternativeName>
</protein>
<dbReference type="GO" id="GO:0046872">
    <property type="term" value="F:metal ion binding"/>
    <property type="evidence" value="ECO:0007669"/>
    <property type="project" value="UniProtKB-KW"/>
</dbReference>
<keyword evidence="13" id="KW-0496">Mitochondrion</keyword>
<name>A0A9P4Y9Z0_CRYP1</name>
<dbReference type="InterPro" id="IPR035437">
    <property type="entry name" value="SNase_OB-fold_sf"/>
</dbReference>
<evidence type="ECO:0000313" key="18">
    <source>
        <dbReference type="Proteomes" id="UP000803844"/>
    </source>
</evidence>
<keyword evidence="6 15" id="KW-0812">Transmembrane</keyword>
<evidence type="ECO:0000259" key="16">
    <source>
        <dbReference type="PROSITE" id="PS50830"/>
    </source>
</evidence>
<gene>
    <name evidence="17" type="ORF">M406DRAFT_337465</name>
</gene>
<dbReference type="GO" id="GO:0004519">
    <property type="term" value="F:endonuclease activity"/>
    <property type="evidence" value="ECO:0007669"/>
    <property type="project" value="UniProtKB-KW"/>
</dbReference>
<keyword evidence="9" id="KW-0255">Endonuclease</keyword>
<evidence type="ECO:0000256" key="2">
    <source>
        <dbReference type="ARBA" id="ARBA00004173"/>
    </source>
</evidence>
<dbReference type="SMART" id="SM00318">
    <property type="entry name" value="SNc"/>
    <property type="match status" value="1"/>
</dbReference>
<dbReference type="Proteomes" id="UP000803844">
    <property type="component" value="Unassembled WGS sequence"/>
</dbReference>
<dbReference type="FunFam" id="2.40.50.90:FF:000029">
    <property type="entry name" value="Probable endonuclease lcl3"/>
    <property type="match status" value="1"/>
</dbReference>
<dbReference type="GO" id="GO:0005739">
    <property type="term" value="C:mitochondrion"/>
    <property type="evidence" value="ECO:0007669"/>
    <property type="project" value="UniProtKB-SubCell"/>
</dbReference>
<comment type="caution">
    <text evidence="17">The sequence shown here is derived from an EMBL/GenBank/DDBJ whole genome shotgun (WGS) entry which is preliminary data.</text>
</comment>
<dbReference type="AlphaFoldDB" id="A0A9P4Y9Z0"/>
<feature type="domain" description="TNase-like" evidence="16">
    <location>
        <begin position="62"/>
        <end position="223"/>
    </location>
</feature>
<dbReference type="Gene3D" id="2.40.50.90">
    <property type="match status" value="1"/>
</dbReference>
<sequence>MPWPWQSGWNDSLNVVHFKDPRSWIPAFAITTVLFGGLKFYRTYLRRIPSIEYVLPHYYRKRRLFGKVTSVGDGDGFHLFHTPGGRWAGWGWLRKVPTERKALKGNTIPIRLAGVDAPEGAHFGRTAQPYATESLEWLQNRVLNRRVRAVIWRRDQYDRAVATVYIRRLFFFRSDVGLEMIHQGLATSYEAKTGAEFGGEAMEKKYKAAEAEAKRKKIGLWKPFETPREYKDRMREAERAEKG</sequence>
<evidence type="ECO:0000313" key="17">
    <source>
        <dbReference type="EMBL" id="KAF3769196.1"/>
    </source>
</evidence>
<keyword evidence="7" id="KW-0540">Nuclease</keyword>
<evidence type="ECO:0000256" key="6">
    <source>
        <dbReference type="ARBA" id="ARBA00022692"/>
    </source>
</evidence>
<dbReference type="PANTHER" id="PTHR12302:SF3">
    <property type="entry name" value="SERINE_THREONINE-PROTEIN KINASE 31"/>
    <property type="match status" value="1"/>
</dbReference>
<evidence type="ECO:0000256" key="13">
    <source>
        <dbReference type="ARBA" id="ARBA00023128"/>
    </source>
</evidence>
<keyword evidence="14 15" id="KW-0472">Membrane</keyword>
<evidence type="ECO:0000256" key="9">
    <source>
        <dbReference type="ARBA" id="ARBA00022759"/>
    </source>
</evidence>
<proteinExistence type="inferred from homology"/>
<keyword evidence="12 15" id="KW-1133">Transmembrane helix</keyword>
<dbReference type="RefSeq" id="XP_040780157.1">
    <property type="nucleotide sequence ID" value="XM_040921256.1"/>
</dbReference>
<dbReference type="PANTHER" id="PTHR12302">
    <property type="entry name" value="EBNA2 BINDING PROTEIN P100"/>
    <property type="match status" value="1"/>
</dbReference>
<reference evidence="17" key="1">
    <citation type="journal article" date="2020" name="Phytopathology">
        <title>Genome sequence of the chestnut blight fungus Cryphonectria parasitica EP155: A fundamental resource for an archetypical invasive plant pathogen.</title>
        <authorList>
            <person name="Crouch J.A."/>
            <person name="Dawe A."/>
            <person name="Aerts A."/>
            <person name="Barry K."/>
            <person name="Churchill A.C.L."/>
            <person name="Grimwood J."/>
            <person name="Hillman B."/>
            <person name="Milgroom M.G."/>
            <person name="Pangilinan J."/>
            <person name="Smith M."/>
            <person name="Salamov A."/>
            <person name="Schmutz J."/>
            <person name="Yadav J."/>
            <person name="Grigoriev I.V."/>
            <person name="Nuss D."/>
        </authorList>
    </citation>
    <scope>NUCLEOTIDE SEQUENCE</scope>
    <source>
        <strain evidence="17">EP155</strain>
    </source>
</reference>
<comment type="subcellular location">
    <subcellularLocation>
        <location evidence="1">Membrane</location>
        <topology evidence="1">Single-pass membrane protein</topology>
    </subcellularLocation>
    <subcellularLocation>
        <location evidence="2">Mitochondrion</location>
    </subcellularLocation>
</comment>
<keyword evidence="8" id="KW-0479">Metal-binding</keyword>
<dbReference type="Pfam" id="PF00565">
    <property type="entry name" value="SNase"/>
    <property type="match status" value="1"/>
</dbReference>
<keyword evidence="10" id="KW-0378">Hydrolase</keyword>
<accession>A0A9P4Y9Z0</accession>
<evidence type="ECO:0000256" key="7">
    <source>
        <dbReference type="ARBA" id="ARBA00022722"/>
    </source>
</evidence>
<evidence type="ECO:0000256" key="10">
    <source>
        <dbReference type="ARBA" id="ARBA00022801"/>
    </source>
</evidence>
<evidence type="ECO:0000256" key="4">
    <source>
        <dbReference type="ARBA" id="ARBA00013404"/>
    </source>
</evidence>
<dbReference type="GeneID" id="63838385"/>
<evidence type="ECO:0000256" key="3">
    <source>
        <dbReference type="ARBA" id="ARBA00005435"/>
    </source>
</evidence>
<dbReference type="GO" id="GO:0016020">
    <property type="term" value="C:membrane"/>
    <property type="evidence" value="ECO:0007669"/>
    <property type="project" value="UniProtKB-SubCell"/>
</dbReference>
<evidence type="ECO:0000256" key="12">
    <source>
        <dbReference type="ARBA" id="ARBA00022989"/>
    </source>
</evidence>
<evidence type="ECO:0000256" key="8">
    <source>
        <dbReference type="ARBA" id="ARBA00022723"/>
    </source>
</evidence>
<dbReference type="SUPFAM" id="SSF50199">
    <property type="entry name" value="Staphylococcal nuclease"/>
    <property type="match status" value="1"/>
</dbReference>
<dbReference type="PROSITE" id="PS50830">
    <property type="entry name" value="TNASE_3"/>
    <property type="match status" value="1"/>
</dbReference>
<evidence type="ECO:0000256" key="1">
    <source>
        <dbReference type="ARBA" id="ARBA00004167"/>
    </source>
</evidence>
<evidence type="ECO:0000256" key="15">
    <source>
        <dbReference type="SAM" id="Phobius"/>
    </source>
</evidence>
<dbReference type="OrthoDB" id="430293at2759"/>